<proteinExistence type="predicted"/>
<organism evidence="1 2">
    <name type="scientific">Corynebacterium maris DSM 45190</name>
    <dbReference type="NCBI Taxonomy" id="1224163"/>
    <lineage>
        <taxon>Bacteria</taxon>
        <taxon>Bacillati</taxon>
        <taxon>Actinomycetota</taxon>
        <taxon>Actinomycetes</taxon>
        <taxon>Mycobacteriales</taxon>
        <taxon>Corynebacteriaceae</taxon>
        <taxon>Corynebacterium</taxon>
    </lineage>
</organism>
<keyword evidence="2" id="KW-1185">Reference proteome</keyword>
<evidence type="ECO:0000313" key="1">
    <source>
        <dbReference type="EMBL" id="AGS34568.1"/>
    </source>
</evidence>
<dbReference type="PATRIC" id="fig|1224163.3.peg.1098"/>
<protein>
    <submittedName>
        <fullName evidence="1">Uncharacterized protein</fullName>
    </submittedName>
</protein>
<dbReference type="HOGENOM" id="CLU_078177_0_0_11"/>
<dbReference type="AlphaFoldDB" id="S5TIM2"/>
<dbReference type="KEGG" id="cmd:B841_05475"/>
<reference evidence="1 2" key="1">
    <citation type="submission" date="2012-11" db="EMBL/GenBank/DDBJ databases">
        <title>The complete genome sequence of Corynebacterium maris Coryn-1 (=DSM 45190).</title>
        <authorList>
            <person name="Schaffert L."/>
            <person name="Albersmeier A."/>
            <person name="Kalinowski J."/>
            <person name="Ruckert C."/>
        </authorList>
    </citation>
    <scope>NUCLEOTIDE SEQUENCE [LARGE SCALE GENOMIC DNA]</scope>
    <source>
        <strain evidence="2">Coryn-1</strain>
    </source>
</reference>
<sequence>MWDELCRTPLRTELEWSLYDAFPRPSARPIIVPGSHGEDVELFLAADVTGAPRDELIAPVRWRTVGEPEFQTPDFEEFAGCVGERERAMFGKLYEANGLVQWNFSLPDYAPCYLDLDEPEEDDLGSGVLYHYDLNPLVPPQAVMGLLLGMVTEVTALHLLGGFEGDEDDEEVDVRDLASDLELDLIAWLAARRLRQKARPGLAAAQWFDSPSIPAPATLRWALVFDAAGSVEGLMLGHRYGVND</sequence>
<accession>S5TIM2</accession>
<name>S5TIM2_9CORY</name>
<evidence type="ECO:0000313" key="2">
    <source>
        <dbReference type="Proteomes" id="UP000015388"/>
    </source>
</evidence>
<gene>
    <name evidence="1" type="ORF">B841_05475</name>
</gene>
<dbReference type="Proteomes" id="UP000015388">
    <property type="component" value="Chromosome"/>
</dbReference>
<dbReference type="EMBL" id="CP003924">
    <property type="protein sequence ID" value="AGS34568.1"/>
    <property type="molecule type" value="Genomic_DNA"/>
</dbReference>